<dbReference type="Proteomes" id="UP000190229">
    <property type="component" value="Unassembled WGS sequence"/>
</dbReference>
<keyword evidence="1" id="KW-0472">Membrane</keyword>
<evidence type="ECO:0000313" key="3">
    <source>
        <dbReference type="Proteomes" id="UP000190229"/>
    </source>
</evidence>
<feature type="transmembrane region" description="Helical" evidence="1">
    <location>
        <begin position="32"/>
        <end position="52"/>
    </location>
</feature>
<keyword evidence="1" id="KW-1133">Transmembrane helix</keyword>
<protein>
    <submittedName>
        <fullName evidence="2">Uncharacterized protein</fullName>
    </submittedName>
</protein>
<dbReference type="EMBL" id="MWPS01000003">
    <property type="protein sequence ID" value="OPG17499.1"/>
    <property type="molecule type" value="Genomic_DNA"/>
</dbReference>
<dbReference type="AlphaFoldDB" id="A0A1V4EX50"/>
<reference evidence="2 3" key="1">
    <citation type="submission" date="2017-02" db="EMBL/GenBank/DDBJ databases">
        <title>Draft genome of Acidibacillus ferrooxidans Huett2.</title>
        <authorList>
            <person name="Schopf S."/>
        </authorList>
    </citation>
    <scope>NUCLEOTIDE SEQUENCE [LARGE SCALE GENOMIC DNA]</scope>
    <source>
        <strain evidence="2 3">Huett2</strain>
    </source>
</reference>
<gene>
    <name evidence="2" type="ORF">B2M26_01875</name>
</gene>
<comment type="caution">
    <text evidence="2">The sequence shown here is derived from an EMBL/GenBank/DDBJ whole genome shotgun (WGS) entry which is preliminary data.</text>
</comment>
<evidence type="ECO:0000313" key="2">
    <source>
        <dbReference type="EMBL" id="OPG17499.1"/>
    </source>
</evidence>
<keyword evidence="1" id="KW-0812">Transmembrane</keyword>
<keyword evidence="3" id="KW-1185">Reference proteome</keyword>
<evidence type="ECO:0000256" key="1">
    <source>
        <dbReference type="SAM" id="Phobius"/>
    </source>
</evidence>
<name>A0A1V4EX50_9BACL</name>
<organism evidence="2 3">
    <name type="scientific">Ferroacidibacillus organovorans</name>
    <dbReference type="NCBI Taxonomy" id="1765683"/>
    <lineage>
        <taxon>Bacteria</taxon>
        <taxon>Bacillati</taxon>
        <taxon>Bacillota</taxon>
        <taxon>Bacilli</taxon>
        <taxon>Bacillales</taxon>
        <taxon>Alicyclobacillaceae</taxon>
        <taxon>Ferroacidibacillus</taxon>
    </lineage>
</organism>
<proteinExistence type="predicted"/>
<feature type="transmembrane region" description="Helical" evidence="1">
    <location>
        <begin position="7"/>
        <end position="26"/>
    </location>
</feature>
<dbReference type="RefSeq" id="WP_079289784.1">
    <property type="nucleotide sequence ID" value="NZ_MWPS01000003.1"/>
</dbReference>
<sequence length="63" mass="7421">MIFILRFYLPMMIVFVFSGPVVPYLWKKERASSIVLSLLILFTIGLAILVLIEYTRWNSTLPW</sequence>
<accession>A0A1V4EX50</accession>